<dbReference type="RefSeq" id="WP_238301357.1">
    <property type="nucleotide sequence ID" value="NZ_BPQM01000018.1"/>
</dbReference>
<gene>
    <name evidence="1" type="ORF">NBEOAGPD_0805</name>
</gene>
<dbReference type="Proteomes" id="UP001055108">
    <property type="component" value="Unassembled WGS sequence"/>
</dbReference>
<name>A0AA37MA73_9HYPH</name>
<sequence>MTNAKQIKWLFRSLLERNPDLIQVEPGVIWIRPIRHFAAKIWVKRCLDPNIFDSNMSLTTLYWGGSTIEDPFGSFIESFSRKPRPAPFTREYFLQPQYELRPEFPQLAAWGSTIGRWDWRVPDIDRIFTCAVEEQVLPLLRPLAEDHRAYLPFFRKFIIPGGRVHAEQQVAIALASGALDEARTFLAQIWKWYETDSYGDYEPPDQIVYPKPGQRKRAAIEAWEKACLCTSYRKRRRRILEVVEPLRTGDRAALAAILHRWEAEAARIHGVERWWEPTPFPIEERAA</sequence>
<evidence type="ECO:0000313" key="1">
    <source>
        <dbReference type="EMBL" id="GJD77598.1"/>
    </source>
</evidence>
<protein>
    <submittedName>
        <fullName evidence="1">Uncharacterized protein</fullName>
    </submittedName>
</protein>
<dbReference type="EMBL" id="BPQM01000018">
    <property type="protein sequence ID" value="GJD77598.1"/>
    <property type="molecule type" value="Genomic_DNA"/>
</dbReference>
<proteinExistence type="predicted"/>
<comment type="caution">
    <text evidence="1">The sequence shown here is derived from an EMBL/GenBank/DDBJ whole genome shotgun (WGS) entry which is preliminary data.</text>
</comment>
<reference evidence="1" key="1">
    <citation type="journal article" date="2016" name="Front. Microbiol.">
        <title>Genome Sequence of the Piezophilic, Mesophilic Sulfate-Reducing Bacterium Desulfovibrio indicus J2T.</title>
        <authorList>
            <person name="Cao J."/>
            <person name="Maignien L."/>
            <person name="Shao Z."/>
            <person name="Alain K."/>
            <person name="Jebbar M."/>
        </authorList>
    </citation>
    <scope>NUCLEOTIDE SEQUENCE</scope>
    <source>
        <strain evidence="1">NBRC 103626</strain>
    </source>
</reference>
<dbReference type="AlphaFoldDB" id="A0AA37MA73"/>
<evidence type="ECO:0000313" key="2">
    <source>
        <dbReference type="Proteomes" id="UP001055108"/>
    </source>
</evidence>
<keyword evidence="2" id="KW-1185">Reference proteome</keyword>
<reference evidence="1" key="2">
    <citation type="submission" date="2021-08" db="EMBL/GenBank/DDBJ databases">
        <authorList>
            <person name="Tani A."/>
            <person name="Ola A."/>
            <person name="Ogura Y."/>
            <person name="Katsura K."/>
            <person name="Hayashi T."/>
        </authorList>
    </citation>
    <scope>NUCLEOTIDE SEQUENCE</scope>
    <source>
        <strain evidence="1">NBRC 103626</strain>
    </source>
</reference>
<accession>A0AA37MA73</accession>
<organism evidence="1 2">
    <name type="scientific">Methylobacterium gregans</name>
    <dbReference type="NCBI Taxonomy" id="374424"/>
    <lineage>
        <taxon>Bacteria</taxon>
        <taxon>Pseudomonadati</taxon>
        <taxon>Pseudomonadota</taxon>
        <taxon>Alphaproteobacteria</taxon>
        <taxon>Hyphomicrobiales</taxon>
        <taxon>Methylobacteriaceae</taxon>
        <taxon>Methylobacterium</taxon>
    </lineage>
</organism>